<protein>
    <recommendedName>
        <fullName evidence="1">Recombinase domain-containing protein</fullName>
    </recommendedName>
</protein>
<reference evidence="2 3" key="1">
    <citation type="submission" date="2019-07" db="EMBL/GenBank/DDBJ databases">
        <title>Whole genome shotgun sequence of Halolactibacillus miurensis NBRC 100873.</title>
        <authorList>
            <person name="Hosoyama A."/>
            <person name="Uohara A."/>
            <person name="Ohji S."/>
            <person name="Ichikawa N."/>
        </authorList>
    </citation>
    <scope>NUCLEOTIDE SEQUENCE [LARGE SCALE GENOMIC DNA]</scope>
    <source>
        <strain evidence="2 3">NBRC 100873</strain>
    </source>
</reference>
<proteinExistence type="predicted"/>
<accession>A0ABQ0W1U8</accession>
<evidence type="ECO:0000313" key="3">
    <source>
        <dbReference type="Proteomes" id="UP000321773"/>
    </source>
</evidence>
<dbReference type="EMBL" id="BJWJ01000047">
    <property type="protein sequence ID" value="GEM05735.1"/>
    <property type="molecule type" value="Genomic_DNA"/>
</dbReference>
<dbReference type="InterPro" id="IPR011109">
    <property type="entry name" value="DNA_bind_recombinase_dom"/>
</dbReference>
<evidence type="ECO:0000259" key="1">
    <source>
        <dbReference type="PROSITE" id="PS51737"/>
    </source>
</evidence>
<dbReference type="PROSITE" id="PS51737">
    <property type="entry name" value="RECOMBINASE_DNA_BIND"/>
    <property type="match status" value="1"/>
</dbReference>
<sequence>MNQEVIISNGDLSKKPLVAHQSYFRKCYGYDHGEDDKFIINEDEVVNVRKVFKWYLGDKSILGIMKQLDNHGIKSFTGKYK</sequence>
<keyword evidence="3" id="KW-1185">Reference proteome</keyword>
<comment type="caution">
    <text evidence="2">The sequence shown here is derived from an EMBL/GenBank/DDBJ whole genome shotgun (WGS) entry which is preliminary data.</text>
</comment>
<dbReference type="InterPro" id="IPR038109">
    <property type="entry name" value="DNA_bind_recomb_sf"/>
</dbReference>
<gene>
    <name evidence="2" type="ORF">HMI01_27230</name>
</gene>
<organism evidence="2 3">
    <name type="scientific">Halolactibacillus miurensis</name>
    <dbReference type="NCBI Taxonomy" id="306541"/>
    <lineage>
        <taxon>Bacteria</taxon>
        <taxon>Bacillati</taxon>
        <taxon>Bacillota</taxon>
        <taxon>Bacilli</taxon>
        <taxon>Bacillales</taxon>
        <taxon>Bacillaceae</taxon>
        <taxon>Halolactibacillus</taxon>
    </lineage>
</organism>
<feature type="domain" description="Recombinase" evidence="1">
    <location>
        <begin position="27"/>
        <end position="81"/>
    </location>
</feature>
<dbReference type="Proteomes" id="UP000321773">
    <property type="component" value="Unassembled WGS sequence"/>
</dbReference>
<name>A0ABQ0W1U8_9BACI</name>
<evidence type="ECO:0000313" key="2">
    <source>
        <dbReference type="EMBL" id="GEM05735.1"/>
    </source>
</evidence>
<dbReference type="Gene3D" id="3.90.1750.20">
    <property type="entry name" value="Putative Large Serine Recombinase, Chain B, Domain 2"/>
    <property type="match status" value="1"/>
</dbReference>